<dbReference type="KEGG" id="naer:MJ1_0599"/>
<dbReference type="EMBL" id="AP019769">
    <property type="protein sequence ID" value="BBL45748.1"/>
    <property type="molecule type" value="Genomic_DNA"/>
</dbReference>
<evidence type="ECO:0000256" key="3">
    <source>
        <dbReference type="ARBA" id="ARBA00022840"/>
    </source>
</evidence>
<dbReference type="InterPro" id="IPR043938">
    <property type="entry name" value="Ligase_CoA_dom"/>
</dbReference>
<dbReference type="PANTHER" id="PTHR43334:SF2">
    <property type="entry name" value="ACETATE--COA LIGASE [ADP-FORMING]"/>
    <property type="match status" value="1"/>
</dbReference>
<dbReference type="RefSeq" id="WP_258393061.1">
    <property type="nucleotide sequence ID" value="NZ_AP019769.1"/>
</dbReference>
<keyword evidence="3" id="KW-0067">ATP-binding</keyword>
<name>A0A915SCX5_9ARCH</name>
<dbReference type="GO" id="GO:0043758">
    <property type="term" value="F:acetate-CoA ligase (ADP-forming) activity"/>
    <property type="evidence" value="ECO:0007669"/>
    <property type="project" value="InterPro"/>
</dbReference>
<dbReference type="SUPFAM" id="SSF52210">
    <property type="entry name" value="Succinyl-CoA synthetase domains"/>
    <property type="match status" value="1"/>
</dbReference>
<gene>
    <name evidence="5" type="ORF">MJ1_0599</name>
</gene>
<reference evidence="6" key="1">
    <citation type="journal article" date="2022" name="Int. J. Syst. Evol. Microbiol.">
        <title>Nanobdella aerobiophila gen. nov., sp. nov., a thermoacidophilic, obligate ectosymbiotic archaeon, and proposal of Nanobdellaceae fam. nov., Nanobdellales ord. nov. and Nanobdellia class. nov.</title>
        <authorList>
            <person name="Kato S."/>
            <person name="Ogasawara A."/>
            <person name="Itoh T."/>
            <person name="Sakai H.D."/>
            <person name="Shimizu M."/>
            <person name="Yuki M."/>
            <person name="Kaneko M."/>
            <person name="Takashina T."/>
            <person name="Ohkuma M."/>
        </authorList>
    </citation>
    <scope>NUCLEOTIDE SEQUENCE [LARGE SCALE GENOMIC DNA]</scope>
    <source>
        <strain evidence="6">MJ1</strain>
    </source>
</reference>
<accession>A0A915SCX5</accession>
<keyword evidence="6" id="KW-1185">Reference proteome</keyword>
<evidence type="ECO:0000313" key="6">
    <source>
        <dbReference type="Proteomes" id="UP001055553"/>
    </source>
</evidence>
<dbReference type="Gene3D" id="3.40.50.261">
    <property type="entry name" value="Succinyl-CoA synthetase domains"/>
    <property type="match status" value="1"/>
</dbReference>
<keyword evidence="1 5" id="KW-0436">Ligase</keyword>
<evidence type="ECO:0000313" key="5">
    <source>
        <dbReference type="EMBL" id="BBL45748.1"/>
    </source>
</evidence>
<proteinExistence type="predicted"/>
<feature type="domain" description="Ligase-CoA" evidence="4">
    <location>
        <begin position="3"/>
        <end position="96"/>
    </location>
</feature>
<evidence type="ECO:0000256" key="1">
    <source>
        <dbReference type="ARBA" id="ARBA00022598"/>
    </source>
</evidence>
<keyword evidence="2" id="KW-0547">Nucleotide-binding</keyword>
<evidence type="ECO:0000259" key="4">
    <source>
        <dbReference type="Pfam" id="PF19045"/>
    </source>
</evidence>
<dbReference type="GO" id="GO:0005524">
    <property type="term" value="F:ATP binding"/>
    <property type="evidence" value="ECO:0007669"/>
    <property type="project" value="UniProtKB-KW"/>
</dbReference>
<dbReference type="AlphaFoldDB" id="A0A915SCX5"/>
<dbReference type="InterPro" id="IPR016102">
    <property type="entry name" value="Succinyl-CoA_synth-like"/>
</dbReference>
<dbReference type="Pfam" id="PF19045">
    <property type="entry name" value="Ligase_CoA_2"/>
    <property type="match status" value="1"/>
</dbReference>
<protein>
    <submittedName>
        <fullName evidence="5">Acetate--CoA ligase [ADP-forming] II subunit alpha</fullName>
    </submittedName>
</protein>
<dbReference type="GeneID" id="74568544"/>
<dbReference type="PANTHER" id="PTHR43334">
    <property type="entry name" value="ACETATE--COA LIGASE [ADP-FORMING]"/>
    <property type="match status" value="1"/>
</dbReference>
<organism evidence="5 6">
    <name type="scientific">Nanobdella aerobiophila</name>
    <dbReference type="NCBI Taxonomy" id="2586965"/>
    <lineage>
        <taxon>Archaea</taxon>
        <taxon>Nanobdellota</taxon>
        <taxon>Nanobdellia</taxon>
        <taxon>Nanobdellales</taxon>
        <taxon>Nanobdellaceae</taxon>
        <taxon>Nanobdella</taxon>
    </lineage>
</organism>
<sequence>MVVFIYTNGGGEGVLTTDELEFNNINIGETPEDIKEQLKRILPSFSSFHNPIDTTAQANEDQYLEGLKILINDDRTEGIISILLPQLASFSEKFADKLSKIINKRVPLVFIIYGGGFTEQIRLSVDKYVPAFESPDEAVKSLKFLLDLKNRGWI</sequence>
<dbReference type="InterPro" id="IPR051538">
    <property type="entry name" value="Acyl-CoA_Synth/Transferase"/>
</dbReference>
<evidence type="ECO:0000256" key="2">
    <source>
        <dbReference type="ARBA" id="ARBA00022741"/>
    </source>
</evidence>
<dbReference type="Proteomes" id="UP001055553">
    <property type="component" value="Chromosome"/>
</dbReference>